<reference evidence="1 2" key="1">
    <citation type="submission" date="2016-12" db="EMBL/GenBank/DDBJ databases">
        <title>Diversity of luminous bacteria.</title>
        <authorList>
            <person name="Yoshizawa S."/>
            <person name="Kogure K."/>
        </authorList>
    </citation>
    <scope>NUCLEOTIDE SEQUENCE [LARGE SCALE GENOMIC DNA]</scope>
    <source>
        <strain evidence="1 2">LC1-200</strain>
    </source>
</reference>
<comment type="caution">
    <text evidence="1">The sequence shown here is derived from an EMBL/GenBank/DDBJ whole genome shotgun (WGS) entry which is preliminary data.</text>
</comment>
<proteinExistence type="predicted"/>
<dbReference type="EMBL" id="MSCJ01000003">
    <property type="protein sequence ID" value="PQJ62471.1"/>
    <property type="molecule type" value="Genomic_DNA"/>
</dbReference>
<organism evidence="1 2">
    <name type="scientific">Photobacterium angustum</name>
    <dbReference type="NCBI Taxonomy" id="661"/>
    <lineage>
        <taxon>Bacteria</taxon>
        <taxon>Pseudomonadati</taxon>
        <taxon>Pseudomonadota</taxon>
        <taxon>Gammaproteobacteria</taxon>
        <taxon>Vibrionales</taxon>
        <taxon>Vibrionaceae</taxon>
        <taxon>Photobacterium</taxon>
    </lineage>
</organism>
<dbReference type="AlphaFoldDB" id="A0A2S7VLV7"/>
<accession>A0A2S7VLV7</accession>
<sequence>MNLTSIIFVSLLITACSTIEVANSSDKEGVQFVDKHCGNHQSQRGSHFFSSFLDSQYQKITELKGFISDQNYKELHIALSQFNEHWEMLNQQSYEACEKLARCEFIKDQYIASFNKQQRNRMKLDADKQKMCDKSSFEFDLSRVKMVSFYSDVERLELVREEQ</sequence>
<dbReference type="Proteomes" id="UP000238730">
    <property type="component" value="Unassembled WGS sequence"/>
</dbReference>
<dbReference type="RefSeq" id="WP_105062278.1">
    <property type="nucleotide sequence ID" value="NZ_MSCJ01000003.1"/>
</dbReference>
<evidence type="ECO:0000313" key="1">
    <source>
        <dbReference type="EMBL" id="PQJ62471.1"/>
    </source>
</evidence>
<name>A0A2S7VLV7_PHOAN</name>
<protein>
    <submittedName>
        <fullName evidence="1">Uncharacterized protein</fullName>
    </submittedName>
</protein>
<gene>
    <name evidence="1" type="ORF">BTO08_19780</name>
</gene>
<evidence type="ECO:0000313" key="2">
    <source>
        <dbReference type="Proteomes" id="UP000238730"/>
    </source>
</evidence>
<dbReference type="OrthoDB" id="5819408at2"/>